<keyword evidence="3" id="KW-1185">Reference proteome</keyword>
<reference evidence="2 3" key="1">
    <citation type="journal article" date="2019" name="Int. J. Syst. Evol. Microbiol.">
        <title>The Global Catalogue of Microorganisms (GCM) 10K type strain sequencing project: providing services to taxonomists for standard genome sequencing and annotation.</title>
        <authorList>
            <consortium name="The Broad Institute Genomics Platform"/>
            <consortium name="The Broad Institute Genome Sequencing Center for Infectious Disease"/>
            <person name="Wu L."/>
            <person name="Ma J."/>
        </authorList>
    </citation>
    <scope>NUCLEOTIDE SEQUENCE [LARGE SCALE GENOMIC DNA]</scope>
    <source>
        <strain evidence="2 3">CGMCC 1.12859</strain>
    </source>
</reference>
<dbReference type="InterPro" id="IPR055685">
    <property type="entry name" value="DUF7261"/>
</dbReference>
<keyword evidence="1" id="KW-0472">Membrane</keyword>
<dbReference type="Proteomes" id="UP001597139">
    <property type="component" value="Unassembled WGS sequence"/>
</dbReference>
<dbReference type="RefSeq" id="WP_267646612.1">
    <property type="nucleotide sequence ID" value="NZ_JANHGR010000001.1"/>
</dbReference>
<sequence length="327" mass="34867">MADVDDRGQLLIVGAFTFAVMLVALAVLLNTAIYTGNVATRDAGPGTGEAIEYEGEAATMARDSLGAVNEREGATYADLRGNFTRAVDDWVAITRVHGATSLAGGGLEPVGDPTRGTLIEQPNERNFTSAATARNWTVANDSTVRAFRLNVTQDSLETPPDGDLVDIIFGEDERPNYFHVRIDDGAETWRIYFARDANDSVSEDVTLSVDHDGSSDACSAPADNGTVAVDITGAELGGSHCEPLENMTTALDDSYTVSYRNGVNGTGTYSLVSNRAIGRLDTGADTTGANDPTAERALYDATFRVTWRTADVYYQSELRIAPGEADD</sequence>
<feature type="transmembrane region" description="Helical" evidence="1">
    <location>
        <begin position="12"/>
        <end position="34"/>
    </location>
</feature>
<keyword evidence="1" id="KW-0812">Transmembrane</keyword>
<dbReference type="Pfam" id="PF23922">
    <property type="entry name" value="DUF7261"/>
    <property type="match status" value="1"/>
</dbReference>
<name>A0ABD6BPA4_9EURY</name>
<organism evidence="2 3">
    <name type="scientific">Halolamina litorea</name>
    <dbReference type="NCBI Taxonomy" id="1515593"/>
    <lineage>
        <taxon>Archaea</taxon>
        <taxon>Methanobacteriati</taxon>
        <taxon>Methanobacteriota</taxon>
        <taxon>Stenosarchaea group</taxon>
        <taxon>Halobacteria</taxon>
        <taxon>Halobacteriales</taxon>
        <taxon>Haloferacaceae</taxon>
    </lineage>
</organism>
<keyword evidence="1" id="KW-1133">Transmembrane helix</keyword>
<evidence type="ECO:0000313" key="3">
    <source>
        <dbReference type="Proteomes" id="UP001597139"/>
    </source>
</evidence>
<gene>
    <name evidence="2" type="ORF">ACFSAU_05510</name>
</gene>
<evidence type="ECO:0000256" key="1">
    <source>
        <dbReference type="SAM" id="Phobius"/>
    </source>
</evidence>
<proteinExistence type="predicted"/>
<accession>A0ABD6BPA4</accession>
<evidence type="ECO:0000313" key="2">
    <source>
        <dbReference type="EMBL" id="MFD1566943.1"/>
    </source>
</evidence>
<protein>
    <recommendedName>
        <fullName evidence="4">Pilin/flagellin</fullName>
    </recommendedName>
</protein>
<comment type="caution">
    <text evidence="2">The sequence shown here is derived from an EMBL/GenBank/DDBJ whole genome shotgun (WGS) entry which is preliminary data.</text>
</comment>
<evidence type="ECO:0008006" key="4">
    <source>
        <dbReference type="Google" id="ProtNLM"/>
    </source>
</evidence>
<dbReference type="EMBL" id="JBHUCZ010000002">
    <property type="protein sequence ID" value="MFD1566943.1"/>
    <property type="molecule type" value="Genomic_DNA"/>
</dbReference>
<dbReference type="AlphaFoldDB" id="A0ABD6BPA4"/>